<protein>
    <recommendedName>
        <fullName evidence="4">PAP2 superfamily protein</fullName>
    </recommendedName>
</protein>
<feature type="transmembrane region" description="Helical" evidence="1">
    <location>
        <begin position="196"/>
        <end position="212"/>
    </location>
</feature>
<evidence type="ECO:0000313" key="2">
    <source>
        <dbReference type="EMBL" id="MBE6512896.1"/>
    </source>
</evidence>
<gene>
    <name evidence="2" type="ORF">E7Z75_07135</name>
</gene>
<keyword evidence="1" id="KW-0812">Transmembrane</keyword>
<sequence>MISLVFASILPMAIILHWARKLDTDKDISNREDRFIPLIVGVVSYFIGFIIAWVLGVSNFLIILILCYAVNTFIVMIITTKWKISIHTTGLTGPVAALIMLLGPIGALFGLIYPILIWSRFTLKKHTMAQAIAGGVFGLVMTVLEVYLYMDLLNMPVYNLVPIGECLWMILGLIFAPIALGILTILNDNGKSNTKAIFYLLCILAIGFFMFLAPQSALITLILAIITSILVSYFGGENFSWFRAIQ</sequence>
<dbReference type="AlphaFoldDB" id="A0A8T3VY54"/>
<feature type="transmembrane region" description="Helical" evidence="1">
    <location>
        <begin position="91"/>
        <end position="116"/>
    </location>
</feature>
<accession>A0A8T3VY54</accession>
<feature type="transmembrane region" description="Helical" evidence="1">
    <location>
        <begin position="128"/>
        <end position="150"/>
    </location>
</feature>
<keyword evidence="1" id="KW-0472">Membrane</keyword>
<dbReference type="EMBL" id="SUTG01000035">
    <property type="protein sequence ID" value="MBE6512896.1"/>
    <property type="molecule type" value="Genomic_DNA"/>
</dbReference>
<organism evidence="2 3">
    <name type="scientific">Methanobrevibacter olleyae</name>
    <dbReference type="NCBI Taxonomy" id="294671"/>
    <lineage>
        <taxon>Archaea</taxon>
        <taxon>Methanobacteriati</taxon>
        <taxon>Methanobacteriota</taxon>
        <taxon>Methanomada group</taxon>
        <taxon>Methanobacteria</taxon>
        <taxon>Methanobacteriales</taxon>
        <taxon>Methanobacteriaceae</taxon>
        <taxon>Methanobrevibacter</taxon>
    </lineage>
</organism>
<proteinExistence type="predicted"/>
<keyword evidence="1" id="KW-1133">Transmembrane helix</keyword>
<evidence type="ECO:0000256" key="1">
    <source>
        <dbReference type="SAM" id="Phobius"/>
    </source>
</evidence>
<evidence type="ECO:0008006" key="4">
    <source>
        <dbReference type="Google" id="ProtNLM"/>
    </source>
</evidence>
<dbReference type="Proteomes" id="UP000732619">
    <property type="component" value="Unassembled WGS sequence"/>
</dbReference>
<feature type="transmembrane region" description="Helical" evidence="1">
    <location>
        <begin position="35"/>
        <end position="55"/>
    </location>
</feature>
<name>A0A8T3VY54_METOL</name>
<reference evidence="2" key="1">
    <citation type="submission" date="2019-04" db="EMBL/GenBank/DDBJ databases">
        <title>Evolution of Biomass-Degrading Anaerobic Consortia Revealed by Metagenomics.</title>
        <authorList>
            <person name="Peng X."/>
        </authorList>
    </citation>
    <scope>NUCLEOTIDE SEQUENCE</scope>
    <source>
        <strain evidence="2">SIG14</strain>
    </source>
</reference>
<feature type="transmembrane region" description="Helical" evidence="1">
    <location>
        <begin position="60"/>
        <end position="79"/>
    </location>
</feature>
<comment type="caution">
    <text evidence="2">The sequence shown here is derived from an EMBL/GenBank/DDBJ whole genome shotgun (WGS) entry which is preliminary data.</text>
</comment>
<evidence type="ECO:0000313" key="3">
    <source>
        <dbReference type="Proteomes" id="UP000732619"/>
    </source>
</evidence>
<feature type="transmembrane region" description="Helical" evidence="1">
    <location>
        <begin position="162"/>
        <end position="184"/>
    </location>
</feature>
<feature type="transmembrane region" description="Helical" evidence="1">
    <location>
        <begin position="218"/>
        <end position="236"/>
    </location>
</feature>